<proteinExistence type="predicted"/>
<reference evidence="1" key="1">
    <citation type="submission" date="2021-01" db="EMBL/GenBank/DDBJ databases">
        <authorList>
            <person name="Corre E."/>
            <person name="Pelletier E."/>
            <person name="Niang G."/>
            <person name="Scheremetjew M."/>
            <person name="Finn R."/>
            <person name="Kale V."/>
            <person name="Holt S."/>
            <person name="Cochrane G."/>
            <person name="Meng A."/>
            <person name="Brown T."/>
            <person name="Cohen L."/>
        </authorList>
    </citation>
    <scope>NUCLEOTIDE SEQUENCE</scope>
    <source>
        <strain evidence="1">CCMP1594</strain>
    </source>
</reference>
<name>A0A7S4G3G0_9EUGL</name>
<sequence>MQTVAAFAKRKLKHMQLQKTTTPPTGYAPPHGSMPQCADSGQSTKVCGNKKHTIVSTMKPAMHLGLTETTPTVVWPCHPPASHWDNLHYIAAPHKQCMNMELEATLCDSPQGAALVGRHVDHRIQHAMCMKTAVLGDHNVGRETGLCNAQGICTM</sequence>
<evidence type="ECO:0000313" key="1">
    <source>
        <dbReference type="EMBL" id="CAE0824017.1"/>
    </source>
</evidence>
<gene>
    <name evidence="1" type="ORF">EGYM00163_LOCUS35221</name>
</gene>
<organism evidence="1">
    <name type="scientific">Eutreptiella gymnastica</name>
    <dbReference type="NCBI Taxonomy" id="73025"/>
    <lineage>
        <taxon>Eukaryota</taxon>
        <taxon>Discoba</taxon>
        <taxon>Euglenozoa</taxon>
        <taxon>Euglenida</taxon>
        <taxon>Spirocuta</taxon>
        <taxon>Euglenophyceae</taxon>
        <taxon>Eutreptiales</taxon>
        <taxon>Eutreptiaceae</taxon>
        <taxon>Eutreptiella</taxon>
    </lineage>
</organism>
<accession>A0A7S4G3G0</accession>
<protein>
    <submittedName>
        <fullName evidence="1">Uncharacterized protein</fullName>
    </submittedName>
</protein>
<dbReference type="EMBL" id="HBJA01102268">
    <property type="protein sequence ID" value="CAE0824017.1"/>
    <property type="molecule type" value="Transcribed_RNA"/>
</dbReference>
<dbReference type="AlphaFoldDB" id="A0A7S4G3G0"/>